<dbReference type="PROSITE" id="PS51352">
    <property type="entry name" value="THIOREDOXIN_2"/>
    <property type="match status" value="1"/>
</dbReference>
<keyword evidence="5" id="KW-0676">Redox-active center</keyword>
<dbReference type="EC" id="1.11.1.15" evidence="8"/>
<keyword evidence="8" id="KW-0575">Peroxidase</keyword>
<feature type="domain" description="Thioredoxin" evidence="7">
    <location>
        <begin position="33"/>
        <end position="171"/>
    </location>
</feature>
<dbReference type="EMBL" id="ABWP01000045">
    <property type="protein sequence ID" value="EEA85317.1"/>
    <property type="molecule type" value="Genomic_DNA"/>
</dbReference>
<sequence length="175" mass="19411">MSKKIKVLAMLMGLIMTLSLVGCGGNKSASGEVKVGDEAPEFYADLTNGKSFILSENKGKVVLINFWATWCGPCVEELPAIEKLQKEYGDKIEIVAVNYGEDKKTVDEFLKDKNYTFKVAYDENMDICNAYPSDGIPYLVVVDKEGKVHETMVGSAGADEQYKRVLRSLTEAYEK</sequence>
<dbReference type="OrthoDB" id="9809733at2"/>
<keyword evidence="3" id="KW-0812">Transmembrane</keyword>
<dbReference type="InterPro" id="IPR017937">
    <property type="entry name" value="Thioredoxin_CS"/>
</dbReference>
<dbReference type="InterPro" id="IPR013766">
    <property type="entry name" value="Thioredoxin_domain"/>
</dbReference>
<keyword evidence="6" id="KW-0732">Signal</keyword>
<dbReference type="RefSeq" id="WP_006439957.1">
    <property type="nucleotide sequence ID" value="NZ_DS995356.1"/>
</dbReference>
<dbReference type="eggNOG" id="COG0526">
    <property type="taxonomic scope" value="Bacteria"/>
</dbReference>
<evidence type="ECO:0000256" key="1">
    <source>
        <dbReference type="ARBA" id="ARBA00004196"/>
    </source>
</evidence>
<feature type="signal peptide" evidence="6">
    <location>
        <begin position="1"/>
        <end position="22"/>
    </location>
</feature>
<evidence type="ECO:0000256" key="5">
    <source>
        <dbReference type="ARBA" id="ARBA00023284"/>
    </source>
</evidence>
<evidence type="ECO:0000256" key="6">
    <source>
        <dbReference type="SAM" id="SignalP"/>
    </source>
</evidence>
<reference evidence="8 9" key="2">
    <citation type="submission" date="2008-10" db="EMBL/GenBank/DDBJ databases">
        <title>Draft genome sequence of Clostridium hiranonis (DSM 13275).</title>
        <authorList>
            <person name="Sudarsanam P."/>
            <person name="Ley R."/>
            <person name="Guruge J."/>
            <person name="Turnbaugh P.J."/>
            <person name="Mahowald M."/>
            <person name="Liep D."/>
            <person name="Gordon J."/>
        </authorList>
    </citation>
    <scope>NUCLEOTIDE SEQUENCE [LARGE SCALE GENOMIC DNA]</scope>
    <source>
        <strain evidence="8 9">DSM 13275</strain>
    </source>
</reference>
<dbReference type="SUPFAM" id="SSF52833">
    <property type="entry name" value="Thioredoxin-like"/>
    <property type="match status" value="1"/>
</dbReference>
<dbReference type="InterPro" id="IPR050553">
    <property type="entry name" value="Thioredoxin_ResA/DsbE_sf"/>
</dbReference>
<keyword evidence="3" id="KW-0735">Signal-anchor</keyword>
<evidence type="ECO:0000256" key="2">
    <source>
        <dbReference type="ARBA" id="ARBA00022748"/>
    </source>
</evidence>
<gene>
    <name evidence="8" type="ORF">CLOHIR_01040</name>
</gene>
<dbReference type="PANTHER" id="PTHR42852">
    <property type="entry name" value="THIOL:DISULFIDE INTERCHANGE PROTEIN DSBE"/>
    <property type="match status" value="1"/>
</dbReference>
<dbReference type="GO" id="GO:0004601">
    <property type="term" value="F:peroxidase activity"/>
    <property type="evidence" value="ECO:0007669"/>
    <property type="project" value="UniProtKB-KW"/>
</dbReference>
<protein>
    <submittedName>
        <fullName evidence="8">Antioxidant, AhpC/TSA family</fullName>
        <ecNumber evidence="8">1.11.1.15</ecNumber>
    </submittedName>
</protein>
<reference evidence="8 9" key="1">
    <citation type="submission" date="2008-09" db="EMBL/GenBank/DDBJ databases">
        <authorList>
            <person name="Fulton L."/>
            <person name="Clifton S."/>
            <person name="Fulton B."/>
            <person name="Xu J."/>
            <person name="Minx P."/>
            <person name="Pepin K.H."/>
            <person name="Johnson M."/>
            <person name="Thiruvilangam P."/>
            <person name="Bhonagiri V."/>
            <person name="Nash W.E."/>
            <person name="Mardis E.R."/>
            <person name="Wilson R.K."/>
        </authorList>
    </citation>
    <scope>NUCLEOTIDE SEQUENCE [LARGE SCALE GENOMIC DNA]</scope>
    <source>
        <strain evidence="8 9">DSM 13275</strain>
    </source>
</reference>
<dbReference type="PANTHER" id="PTHR42852:SF6">
    <property type="entry name" value="THIOL:DISULFIDE INTERCHANGE PROTEIN DSBE"/>
    <property type="match status" value="1"/>
</dbReference>
<evidence type="ECO:0000313" key="9">
    <source>
        <dbReference type="Proteomes" id="UP000003178"/>
    </source>
</evidence>
<accession>B6FYT6</accession>
<feature type="chain" id="PRO_5039250496" evidence="6">
    <location>
        <begin position="23"/>
        <end position="175"/>
    </location>
</feature>
<dbReference type="GO" id="GO:0017004">
    <property type="term" value="P:cytochrome complex assembly"/>
    <property type="evidence" value="ECO:0007669"/>
    <property type="project" value="UniProtKB-KW"/>
</dbReference>
<dbReference type="PROSITE" id="PS00194">
    <property type="entry name" value="THIOREDOXIN_1"/>
    <property type="match status" value="1"/>
</dbReference>
<comment type="caution">
    <text evidence="8">The sequence shown here is derived from an EMBL/GenBank/DDBJ whole genome shotgun (WGS) entry which is preliminary data.</text>
</comment>
<dbReference type="InterPro" id="IPR013740">
    <property type="entry name" value="Redoxin"/>
</dbReference>
<dbReference type="Pfam" id="PF08534">
    <property type="entry name" value="Redoxin"/>
    <property type="match status" value="1"/>
</dbReference>
<organism evidence="8 9">
    <name type="scientific">Peptacetobacter hiranonis (strain DSM 13275 / JCM 10541 / KCTC 15199 / TO-931)</name>
    <name type="common">Clostridium hiranonis</name>
    <dbReference type="NCBI Taxonomy" id="500633"/>
    <lineage>
        <taxon>Bacteria</taxon>
        <taxon>Bacillati</taxon>
        <taxon>Bacillota</taxon>
        <taxon>Clostridia</taxon>
        <taxon>Peptostreptococcales</taxon>
        <taxon>Peptostreptococcaceae</taxon>
        <taxon>Peptacetobacter</taxon>
    </lineage>
</organism>
<name>B6FYT6_PEPHT</name>
<keyword evidence="4" id="KW-1015">Disulfide bond</keyword>
<dbReference type="STRING" id="500633.CLOHIR_01040"/>
<evidence type="ECO:0000259" key="7">
    <source>
        <dbReference type="PROSITE" id="PS51352"/>
    </source>
</evidence>
<evidence type="ECO:0000256" key="3">
    <source>
        <dbReference type="ARBA" id="ARBA00022968"/>
    </source>
</evidence>
<proteinExistence type="predicted"/>
<keyword evidence="2" id="KW-0201">Cytochrome c-type biogenesis</keyword>
<keyword evidence="8" id="KW-0560">Oxidoreductase</keyword>
<dbReference type="HOGENOM" id="CLU_042529_11_2_9"/>
<comment type="subcellular location">
    <subcellularLocation>
        <location evidence="1">Cell envelope</location>
    </subcellularLocation>
</comment>
<dbReference type="AlphaFoldDB" id="B6FYT6"/>
<keyword evidence="9" id="KW-1185">Reference proteome</keyword>
<dbReference type="Gene3D" id="3.40.30.10">
    <property type="entry name" value="Glutaredoxin"/>
    <property type="match status" value="1"/>
</dbReference>
<evidence type="ECO:0000313" key="8">
    <source>
        <dbReference type="EMBL" id="EEA85317.1"/>
    </source>
</evidence>
<dbReference type="CDD" id="cd02966">
    <property type="entry name" value="TlpA_like_family"/>
    <property type="match status" value="1"/>
</dbReference>
<dbReference type="Proteomes" id="UP000003178">
    <property type="component" value="Unassembled WGS sequence"/>
</dbReference>
<dbReference type="GO" id="GO:0030313">
    <property type="term" value="C:cell envelope"/>
    <property type="evidence" value="ECO:0007669"/>
    <property type="project" value="UniProtKB-SubCell"/>
</dbReference>
<evidence type="ECO:0000256" key="4">
    <source>
        <dbReference type="ARBA" id="ARBA00023157"/>
    </source>
</evidence>
<dbReference type="PROSITE" id="PS51257">
    <property type="entry name" value="PROKAR_LIPOPROTEIN"/>
    <property type="match status" value="1"/>
</dbReference>
<dbReference type="InterPro" id="IPR036249">
    <property type="entry name" value="Thioredoxin-like_sf"/>
</dbReference>